<keyword evidence="4" id="KW-0813">Transport</keyword>
<evidence type="ECO:0000256" key="8">
    <source>
        <dbReference type="ARBA" id="ARBA00023136"/>
    </source>
</evidence>
<evidence type="ECO:0000256" key="1">
    <source>
        <dbReference type="ARBA" id="ARBA00001954"/>
    </source>
</evidence>
<dbReference type="InterPro" id="IPR029052">
    <property type="entry name" value="Metallo-depent_PP-like"/>
</dbReference>
<dbReference type="Gene3D" id="3.60.21.10">
    <property type="match status" value="1"/>
</dbReference>
<feature type="domain" description="C2" evidence="10">
    <location>
        <begin position="579"/>
        <end position="689"/>
    </location>
</feature>
<evidence type="ECO:0000259" key="10">
    <source>
        <dbReference type="PROSITE" id="PS50004"/>
    </source>
</evidence>
<dbReference type="InterPro" id="IPR052455">
    <property type="entry name" value="Tricalbin_domain"/>
</dbReference>
<dbReference type="Proteomes" id="UP001476247">
    <property type="component" value="Unassembled WGS sequence"/>
</dbReference>
<dbReference type="InterPro" id="IPR007708">
    <property type="entry name" value="DBR1_C"/>
</dbReference>
<dbReference type="InterPro" id="IPR041816">
    <property type="entry name" value="Dbr1_N"/>
</dbReference>
<dbReference type="SUPFAM" id="SSF49562">
    <property type="entry name" value="C2 domain (Calcium/lipid-binding domain, CaLB)"/>
    <property type="match status" value="5"/>
</dbReference>
<comment type="caution">
    <text evidence="12">The sequence shown here is derived from an EMBL/GenBank/DDBJ whole genome shotgun (WGS) entry which is preliminary data.</text>
</comment>
<keyword evidence="8" id="KW-0472">Membrane</keyword>
<evidence type="ECO:0008006" key="14">
    <source>
        <dbReference type="Google" id="ProtNLM"/>
    </source>
</evidence>
<keyword evidence="5" id="KW-0507">mRNA processing</keyword>
<dbReference type="CDD" id="cd00844">
    <property type="entry name" value="MPP_Dbr1_N"/>
    <property type="match status" value="1"/>
</dbReference>
<dbReference type="Pfam" id="PF25669">
    <property type="entry name" value="SMP_MUG190-like"/>
    <property type="match status" value="2"/>
</dbReference>
<feature type="domain" description="SMP-LTD" evidence="11">
    <location>
        <begin position="227"/>
        <end position="432"/>
    </location>
</feature>
<reference evidence="12 13" key="1">
    <citation type="submission" date="2024-04" db="EMBL/GenBank/DDBJ databases">
        <title>genome sequences of Mucor flavus KT1a and Helicostylum pulchrum KT1b strains isolation_sourced from the surface of a dry-aged beef.</title>
        <authorList>
            <person name="Toyotome T."/>
            <person name="Hosono M."/>
            <person name="Torimaru M."/>
            <person name="Fukuda K."/>
            <person name="Mikami N."/>
        </authorList>
    </citation>
    <scope>NUCLEOTIDE SEQUENCE [LARGE SCALE GENOMIC DNA]</scope>
    <source>
        <strain evidence="12 13">KT1b</strain>
    </source>
</reference>
<dbReference type="Gene3D" id="2.60.40.150">
    <property type="entry name" value="C2 domain"/>
    <property type="match status" value="5"/>
</dbReference>
<feature type="domain" description="C2" evidence="10">
    <location>
        <begin position="1055"/>
        <end position="1174"/>
    </location>
</feature>
<feature type="region of interest" description="Disordered" evidence="9">
    <location>
        <begin position="1"/>
        <end position="51"/>
    </location>
</feature>
<dbReference type="InterPro" id="IPR056910">
    <property type="entry name" value="TCB1-3_C2"/>
</dbReference>
<feature type="domain" description="C2" evidence="10">
    <location>
        <begin position="1272"/>
        <end position="1394"/>
    </location>
</feature>
<sequence>MNSNDEVPISQSSSLSPPRPSNRASSFIEEEPIRLPPSLPPRRVDPLPERKAESAMVADLVPDLHGLIPSHSLTTELNTFDATETKATINAAEQKSIPATVDIPGAFQSNPKHLIPDWYRTGWTSMSFGQNPGGPLNIAATQSYQHKDVLDELLPEFLYGDWYHNAAALFLTAVSSWTLAKMNAGLGSILLVCLVLASYYRTSIRRFRRNTRDDIQREIIKLKLASDEESVEWMNSFVAKFWLIFEPVLSALVVENLDNYISDYLPPYMDSIRLTTFTLGTKPFRIESVKTFLNTDPDTVCMDWRVSFIPNDLDDLTPKELEYKVNPKVIMNARFGKGRVGAGIPVLVEDMAFSGYLRVKIKFMSRFPFIKLLDASFLEKPQFDYVLKPLGSDSFGFDVNVIPGLASFIREQVHSMLGPLMYFPNVLSVDVDRFCSGDFDFSAANGVLAVTVYSTDHIKNIDGLVEGVPNPYIRFYLDHGQELDRTSVCESSFEPKWNETRYLKLNNLNSLLSMELKTSRPGYKDRRLGTANFDLSRLDGETQAEQEGLNLVMLRNGKHVSNLRVDIRYLPISKPHQRDDGIIEPAVDSNSGVLRLVIHECRDLVSKSSSISPYVRIIVNGIERYKTPVAKNKFDPKFEQPYEIVVLDKTTFYIRAEVRDSKDEDKLIGVFTSYLPDMVRKQEAHDSWWDLVDGDECLGQLRLSAEWKPMIMSGLSTAMSGRGFDKPPIGVIRFTFWEARDLRNVEMVTGGKSDPYIRVLSGYQVRGRTEVIDNDLNPEWGETLYIPVHSLKEEFVLEAMDWNARTKDRSLGMTVFKPSEIIRQRIGDQSVSPDVWYESNGANVDRWDRLHSVDRRSSKGDLHFSAEFFPVLGVPGASAEVNSNQTSAISSVSAISSNPDEEDHSPLPLRGLHGSYIRYTPDDLIDLNSYNSGVLKIKIHEVQLSNTEHCYCHVIVDALMPQYKTAKLRGQNLQFNECADMFIKEVDFSRVAIELKPAKSDEKDMNKLGHWIDSGSAIIRRIMRQKRLGIDSMDGTWFSLMGSDGPARIRLGFEFDPMENFVLNPDESLDNQGVLTVDLVSARNLMPADKSGTSDPYVVFNVNGEKVHKSETIKKNLNPKWTHEHFEVAIQSRVTASIRIEVFDWNHVKGHEPIGSGGITLRGDAVESFKTRLVDIPLDGVAGVKGSVQVKFKWHPQLLKTKKTQTSVLATTRTYARDDVNLEVSGPLIRDSHDMQRLSSESYHNSQISDTIGSRLSLGSHLSFDDNISLAPSSILQDTSVMSDATGRAGMVTITLLEARGLRGVDKSGTSDPFVRVRVGNKQIYKTNVIPKTLEPEWNESFNYGVGGEPFIFDFKVKDHNKIKSAVDLGQTRCNIWDLIKVDVPGGDIFNQWLPLFPAGSGELRVAIKFQPTIDRLFTFYFMKIAIEGCCHGQLDDIYGSIRLIEQRENCKIDLVLICGDFQSLRNQSDTECMSVPAKYKELGTFWKYYSGRVQAPYPTIFIGGNHEASNYLWELYHGGWVSDNIYYLGHSGVINFGGLRIGGISGIAKENDYKKGHYEKSPYKGNDIKSVYHVREYDVKKILQVQEPVDIFLSHDWPRGIERYGDLEHLMRIKRYFVKEIMENNLGSYPNELILSKLQPSYWFAAHLHVHYAAIVNHDMWKKGIYPASTQSILGYGDGNQPIVNNPEEIKVAIEANPDEIEISLSDDNDDDAPAEKPPVLEAVSETPKVTKFLSLDKCLPRRQFLQIIDVPSPNDETGDYDFYYDMEWLSITRAMQPYLSTSYQQTPIPSDEELKSSIEKERAYLESKQQDKSLDLKIPHNFETTAPAFNPDVRTDVQAIQANMYPFLNPQTVTFCNEIEIQNKINVGCRQGPTQDDNNRTTSEFVHTNSDIQVDATFINPNLQPIKRLRTERIASEIVIDDDEFL</sequence>
<proteinExistence type="inferred from homology"/>
<keyword evidence="13" id="KW-1185">Reference proteome</keyword>
<feature type="compositionally biased region" description="Basic and acidic residues" evidence="9">
    <location>
        <begin position="42"/>
        <end position="51"/>
    </location>
</feature>
<dbReference type="SUPFAM" id="SSF56300">
    <property type="entry name" value="Metallo-dependent phosphatases"/>
    <property type="match status" value="1"/>
</dbReference>
<dbReference type="InterPro" id="IPR000008">
    <property type="entry name" value="C2_dom"/>
</dbReference>
<dbReference type="PROSITE" id="PS51847">
    <property type="entry name" value="SMP"/>
    <property type="match status" value="1"/>
</dbReference>
<comment type="cofactor">
    <cofactor evidence="1">
        <name>Fe(2+)</name>
        <dbReference type="ChEBI" id="CHEBI:29033"/>
    </cofactor>
</comment>
<evidence type="ECO:0000256" key="9">
    <source>
        <dbReference type="SAM" id="MobiDB-lite"/>
    </source>
</evidence>
<keyword evidence="7" id="KW-0446">Lipid-binding</keyword>
<dbReference type="EMBL" id="BAABUJ010000067">
    <property type="protein sequence ID" value="GAA5806492.1"/>
    <property type="molecule type" value="Genomic_DNA"/>
</dbReference>
<keyword evidence="6" id="KW-0445">Lipid transport</keyword>
<gene>
    <name evidence="12" type="ORF">HPULCUR_012026</name>
</gene>
<dbReference type="Pfam" id="PF05011">
    <property type="entry name" value="DBR1"/>
    <property type="match status" value="1"/>
</dbReference>
<dbReference type="Pfam" id="PF00149">
    <property type="entry name" value="Metallophos"/>
    <property type="match status" value="1"/>
</dbReference>
<dbReference type="SMART" id="SM00239">
    <property type="entry name" value="C2"/>
    <property type="match status" value="5"/>
</dbReference>
<comment type="similarity">
    <text evidence="3">Belongs to the lariat debranching enzyme family.</text>
</comment>
<dbReference type="PANTHER" id="PTHR46980:SF2">
    <property type="entry name" value="TRICALBIN-1-RELATED"/>
    <property type="match status" value="1"/>
</dbReference>
<evidence type="ECO:0000256" key="4">
    <source>
        <dbReference type="ARBA" id="ARBA00022448"/>
    </source>
</evidence>
<dbReference type="Pfam" id="PF00168">
    <property type="entry name" value="C2"/>
    <property type="match status" value="5"/>
</dbReference>
<accession>A0ABP9YHR8</accession>
<evidence type="ECO:0000313" key="13">
    <source>
        <dbReference type="Proteomes" id="UP001476247"/>
    </source>
</evidence>
<organism evidence="12 13">
    <name type="scientific">Helicostylum pulchrum</name>
    <dbReference type="NCBI Taxonomy" id="562976"/>
    <lineage>
        <taxon>Eukaryota</taxon>
        <taxon>Fungi</taxon>
        <taxon>Fungi incertae sedis</taxon>
        <taxon>Mucoromycota</taxon>
        <taxon>Mucoromycotina</taxon>
        <taxon>Mucoromycetes</taxon>
        <taxon>Mucorales</taxon>
        <taxon>Mucorineae</taxon>
        <taxon>Mucoraceae</taxon>
        <taxon>Helicostylum</taxon>
    </lineage>
</organism>
<evidence type="ECO:0000313" key="12">
    <source>
        <dbReference type="EMBL" id="GAA5806492.1"/>
    </source>
</evidence>
<dbReference type="InterPro" id="IPR035892">
    <property type="entry name" value="C2_domain_sf"/>
</dbReference>
<feature type="domain" description="C2" evidence="10">
    <location>
        <begin position="435"/>
        <end position="548"/>
    </location>
</feature>
<feature type="compositionally biased region" description="Low complexity" evidence="9">
    <location>
        <begin position="8"/>
        <end position="26"/>
    </location>
</feature>
<evidence type="ECO:0000259" key="11">
    <source>
        <dbReference type="PROSITE" id="PS51847"/>
    </source>
</evidence>
<dbReference type="CDD" id="cd00030">
    <property type="entry name" value="C2"/>
    <property type="match status" value="1"/>
</dbReference>
<dbReference type="CDD" id="cd21678">
    <property type="entry name" value="SMP_TCB"/>
    <property type="match status" value="1"/>
</dbReference>
<comment type="subcellular location">
    <subcellularLocation>
        <location evidence="2">Membrane</location>
    </subcellularLocation>
</comment>
<dbReference type="PANTHER" id="PTHR46980">
    <property type="entry name" value="TRICALBIN-1-RELATED"/>
    <property type="match status" value="1"/>
</dbReference>
<dbReference type="InterPro" id="IPR004843">
    <property type="entry name" value="Calcineurin-like_PHP"/>
</dbReference>
<dbReference type="SMART" id="SM01124">
    <property type="entry name" value="DBR1"/>
    <property type="match status" value="1"/>
</dbReference>
<name>A0ABP9YHR8_9FUNG</name>
<feature type="domain" description="C2" evidence="10">
    <location>
        <begin position="707"/>
        <end position="831"/>
    </location>
</feature>
<evidence type="ECO:0000256" key="6">
    <source>
        <dbReference type="ARBA" id="ARBA00023055"/>
    </source>
</evidence>
<evidence type="ECO:0000256" key="2">
    <source>
        <dbReference type="ARBA" id="ARBA00004370"/>
    </source>
</evidence>
<dbReference type="InterPro" id="IPR031468">
    <property type="entry name" value="SMP_LBD"/>
</dbReference>
<protein>
    <recommendedName>
        <fullName evidence="14">C2 domain-containing protein</fullName>
    </recommendedName>
</protein>
<evidence type="ECO:0000256" key="3">
    <source>
        <dbReference type="ARBA" id="ARBA00006045"/>
    </source>
</evidence>
<evidence type="ECO:0000256" key="5">
    <source>
        <dbReference type="ARBA" id="ARBA00022664"/>
    </source>
</evidence>
<dbReference type="PROSITE" id="PS50004">
    <property type="entry name" value="C2"/>
    <property type="match status" value="5"/>
</dbReference>
<dbReference type="Pfam" id="PF24920">
    <property type="entry name" value="C2_TCB1"/>
    <property type="match status" value="1"/>
</dbReference>
<evidence type="ECO:0000256" key="7">
    <source>
        <dbReference type="ARBA" id="ARBA00023121"/>
    </source>
</evidence>